<dbReference type="Gene3D" id="3.40.50.1220">
    <property type="entry name" value="TPP-binding domain"/>
    <property type="match status" value="1"/>
</dbReference>
<evidence type="ECO:0000256" key="2">
    <source>
        <dbReference type="ARBA" id="ARBA00007812"/>
    </source>
</evidence>
<evidence type="ECO:0000313" key="9">
    <source>
        <dbReference type="EMBL" id="TSD55831.1"/>
    </source>
</evidence>
<dbReference type="GO" id="GO:0003984">
    <property type="term" value="F:acetolactate synthase activity"/>
    <property type="evidence" value="ECO:0007669"/>
    <property type="project" value="TreeGrafter"/>
</dbReference>
<dbReference type="GO" id="GO:0030976">
    <property type="term" value="F:thiamine pyrophosphate binding"/>
    <property type="evidence" value="ECO:0007669"/>
    <property type="project" value="InterPro"/>
</dbReference>
<sequence length="562" mass="59186">MSDPQQPTGGDILVDVMRRHGVEVAFGVVSIHNLPLVEAVDRELRFVPVRHEAAAVNAADGYARATGRFGVAITSTGTGAGNAAGSMLEALSAGSRVLHITGQIDSEHLGSGRGVIHEVPRQLQMLESISRFARTVEHVDDAERVLEDAIADLQTLPHAPASIEWPIDLQYLGEPERQVAASPVIGEPRSPEDDEIEAAAALLRSARRPLLWAGGGARTIGAPLRELIERVGAGLLTSNAGRGSVPEDHSLVLGNFASNPGLDELIGDADLLLSIGTHFRSNETRSYHLPLPQTQIAIDVDAAAIGRVYPAEVGLVGDAAEIVPRLLAALGDDAGAEAGWTDRVTATREKVRTVMTENIGAYGDICAAIDEVLPTGSIIARDVTIPSSSWGNRLLPIVDPRSNIFPLGGGIGQGLAMGIGAAVGRPDVPTLIMAGDGGLVVHLGEMATLAGEAPWCVLVIFNDGGYGVLRNLQEAHSGERHGVDLFTPDFGDLASALALPYALARDADEFRSALHKAVDLRAPMVIEVDVTALSPTPAPFVPPVHVPERPTAEPRSKEEDRD</sequence>
<dbReference type="SUPFAM" id="SSF52467">
    <property type="entry name" value="DHS-like NAD/FAD-binding domain"/>
    <property type="match status" value="1"/>
</dbReference>
<dbReference type="OrthoDB" id="4959782at2"/>
<dbReference type="GO" id="GO:0050660">
    <property type="term" value="F:flavin adenine dinucleotide binding"/>
    <property type="evidence" value="ECO:0007669"/>
    <property type="project" value="TreeGrafter"/>
</dbReference>
<feature type="compositionally biased region" description="Basic and acidic residues" evidence="5">
    <location>
        <begin position="546"/>
        <end position="562"/>
    </location>
</feature>
<dbReference type="InterPro" id="IPR029035">
    <property type="entry name" value="DHS-like_NAD/FAD-binding_dom"/>
</dbReference>
<organism evidence="9 10">
    <name type="scientific">Aeromicrobium piscarium</name>
    <dbReference type="NCBI Taxonomy" id="2590901"/>
    <lineage>
        <taxon>Bacteria</taxon>
        <taxon>Bacillati</taxon>
        <taxon>Actinomycetota</taxon>
        <taxon>Actinomycetes</taxon>
        <taxon>Propionibacteriales</taxon>
        <taxon>Nocardioidaceae</taxon>
        <taxon>Aeromicrobium</taxon>
    </lineage>
</organism>
<feature type="domain" description="Thiamine pyrophosphate enzyme central" evidence="6">
    <location>
        <begin position="196"/>
        <end position="326"/>
    </location>
</feature>
<dbReference type="InterPro" id="IPR045229">
    <property type="entry name" value="TPP_enz"/>
</dbReference>
<dbReference type="GO" id="GO:0009097">
    <property type="term" value="P:isoleucine biosynthetic process"/>
    <property type="evidence" value="ECO:0007669"/>
    <property type="project" value="TreeGrafter"/>
</dbReference>
<keyword evidence="3 4" id="KW-0786">Thiamine pyrophosphate</keyword>
<dbReference type="Pfam" id="PF02776">
    <property type="entry name" value="TPP_enzyme_N"/>
    <property type="match status" value="1"/>
</dbReference>
<dbReference type="InterPro" id="IPR011766">
    <property type="entry name" value="TPP_enzyme_TPP-bd"/>
</dbReference>
<gene>
    <name evidence="9" type="ORF">FNM00_16360</name>
</gene>
<dbReference type="InterPro" id="IPR012000">
    <property type="entry name" value="Thiamin_PyroP_enz_cen_dom"/>
</dbReference>
<feature type="domain" description="Thiamine pyrophosphate enzyme TPP-binding" evidence="7">
    <location>
        <begin position="388"/>
        <end position="528"/>
    </location>
</feature>
<evidence type="ECO:0000256" key="5">
    <source>
        <dbReference type="SAM" id="MobiDB-lite"/>
    </source>
</evidence>
<name>A0A554RP55_9ACTN</name>
<dbReference type="InterPro" id="IPR012001">
    <property type="entry name" value="Thiamin_PyroP_enz_TPP-bd_dom"/>
</dbReference>
<dbReference type="RefSeq" id="WP_143914612.1">
    <property type="nucleotide sequence ID" value="NZ_VLNT01000020.1"/>
</dbReference>
<accession>A0A554RP55</accession>
<dbReference type="SUPFAM" id="SSF52518">
    <property type="entry name" value="Thiamin diphosphate-binding fold (THDP-binding)"/>
    <property type="match status" value="2"/>
</dbReference>
<dbReference type="PANTHER" id="PTHR18968">
    <property type="entry name" value="THIAMINE PYROPHOSPHATE ENZYMES"/>
    <property type="match status" value="1"/>
</dbReference>
<dbReference type="InterPro" id="IPR029061">
    <property type="entry name" value="THDP-binding"/>
</dbReference>
<evidence type="ECO:0000259" key="8">
    <source>
        <dbReference type="Pfam" id="PF02776"/>
    </source>
</evidence>
<comment type="similarity">
    <text evidence="2 4">Belongs to the TPP enzyme family.</text>
</comment>
<dbReference type="GO" id="GO:0000287">
    <property type="term" value="F:magnesium ion binding"/>
    <property type="evidence" value="ECO:0007669"/>
    <property type="project" value="InterPro"/>
</dbReference>
<protein>
    <submittedName>
        <fullName evidence="9">Thiamine pyrophosphate-binding protein</fullName>
    </submittedName>
</protein>
<proteinExistence type="inferred from homology"/>
<dbReference type="Pfam" id="PF00205">
    <property type="entry name" value="TPP_enzyme_M"/>
    <property type="match status" value="1"/>
</dbReference>
<dbReference type="AlphaFoldDB" id="A0A554RP55"/>
<dbReference type="PANTHER" id="PTHR18968:SF13">
    <property type="entry name" value="ACETOLACTATE SYNTHASE CATALYTIC SUBUNIT, MITOCHONDRIAL"/>
    <property type="match status" value="1"/>
</dbReference>
<dbReference type="Pfam" id="PF02775">
    <property type="entry name" value="TPP_enzyme_C"/>
    <property type="match status" value="1"/>
</dbReference>
<evidence type="ECO:0000259" key="7">
    <source>
        <dbReference type="Pfam" id="PF02775"/>
    </source>
</evidence>
<evidence type="ECO:0000256" key="1">
    <source>
        <dbReference type="ARBA" id="ARBA00001964"/>
    </source>
</evidence>
<dbReference type="InterPro" id="IPR000399">
    <property type="entry name" value="TPP-bd_CS"/>
</dbReference>
<evidence type="ECO:0000256" key="4">
    <source>
        <dbReference type="RuleBase" id="RU362132"/>
    </source>
</evidence>
<dbReference type="Proteomes" id="UP000316988">
    <property type="component" value="Unassembled WGS sequence"/>
</dbReference>
<feature type="region of interest" description="Disordered" evidence="5">
    <location>
        <begin position="537"/>
        <end position="562"/>
    </location>
</feature>
<dbReference type="CDD" id="cd07035">
    <property type="entry name" value="TPP_PYR_POX_like"/>
    <property type="match status" value="1"/>
</dbReference>
<keyword evidence="10" id="KW-1185">Reference proteome</keyword>
<feature type="domain" description="Thiamine pyrophosphate enzyme N-terminal TPP-binding" evidence="8">
    <location>
        <begin position="8"/>
        <end position="123"/>
    </location>
</feature>
<comment type="caution">
    <text evidence="9">The sequence shown here is derived from an EMBL/GenBank/DDBJ whole genome shotgun (WGS) entry which is preliminary data.</text>
</comment>
<dbReference type="CDD" id="cd00568">
    <property type="entry name" value="TPP_enzymes"/>
    <property type="match status" value="1"/>
</dbReference>
<reference evidence="9 10" key="1">
    <citation type="submission" date="2019-07" db="EMBL/GenBank/DDBJ databases">
        <authorList>
            <person name="Zhao L.H."/>
        </authorList>
    </citation>
    <scope>NUCLEOTIDE SEQUENCE [LARGE SCALE GENOMIC DNA]</scope>
    <source>
        <strain evidence="9 10">Co35</strain>
    </source>
</reference>
<dbReference type="PROSITE" id="PS00187">
    <property type="entry name" value="TPP_ENZYMES"/>
    <property type="match status" value="1"/>
</dbReference>
<dbReference type="Gene3D" id="3.40.50.970">
    <property type="match status" value="2"/>
</dbReference>
<dbReference type="NCBIfam" id="NF005470">
    <property type="entry name" value="PRK07064.1"/>
    <property type="match status" value="1"/>
</dbReference>
<dbReference type="GO" id="GO:0009099">
    <property type="term" value="P:L-valine biosynthetic process"/>
    <property type="evidence" value="ECO:0007669"/>
    <property type="project" value="TreeGrafter"/>
</dbReference>
<dbReference type="EMBL" id="VLNT01000020">
    <property type="protein sequence ID" value="TSD55831.1"/>
    <property type="molecule type" value="Genomic_DNA"/>
</dbReference>
<evidence type="ECO:0000256" key="3">
    <source>
        <dbReference type="ARBA" id="ARBA00023052"/>
    </source>
</evidence>
<evidence type="ECO:0000313" key="10">
    <source>
        <dbReference type="Proteomes" id="UP000316988"/>
    </source>
</evidence>
<dbReference type="GO" id="GO:0005948">
    <property type="term" value="C:acetolactate synthase complex"/>
    <property type="evidence" value="ECO:0007669"/>
    <property type="project" value="TreeGrafter"/>
</dbReference>
<comment type="cofactor">
    <cofactor evidence="1">
        <name>thiamine diphosphate</name>
        <dbReference type="ChEBI" id="CHEBI:58937"/>
    </cofactor>
</comment>
<evidence type="ECO:0000259" key="6">
    <source>
        <dbReference type="Pfam" id="PF00205"/>
    </source>
</evidence>